<protein>
    <recommendedName>
        <fullName evidence="2">Photolyase/cryptochrome alpha/beta domain-containing protein</fullName>
    </recommendedName>
</protein>
<dbReference type="AlphaFoldDB" id="A0A7S0CWS9"/>
<dbReference type="PANTHER" id="PTHR10211">
    <property type="entry name" value="DEOXYRIBODIPYRIMIDINE PHOTOLYASE"/>
    <property type="match status" value="1"/>
</dbReference>
<dbReference type="PANTHER" id="PTHR10211:SF0">
    <property type="entry name" value="DEOXYRIBODIPYRIMIDINE PHOTO-LYASE"/>
    <property type="match status" value="1"/>
</dbReference>
<proteinExistence type="predicted"/>
<dbReference type="Gene3D" id="3.40.50.620">
    <property type="entry name" value="HUPs"/>
    <property type="match status" value="1"/>
</dbReference>
<gene>
    <name evidence="3" type="ORF">LAMO00422_LOCUS4048</name>
</gene>
<evidence type="ECO:0000313" key="3">
    <source>
        <dbReference type="EMBL" id="CAD8436548.1"/>
    </source>
</evidence>
<dbReference type="InterPro" id="IPR036134">
    <property type="entry name" value="Crypto/Photolyase_FAD-like_sf"/>
</dbReference>
<dbReference type="InterPro" id="IPR052219">
    <property type="entry name" value="Photolyase_Class-2"/>
</dbReference>
<dbReference type="InterPro" id="IPR014729">
    <property type="entry name" value="Rossmann-like_a/b/a_fold"/>
</dbReference>
<sequence>MACTDSKVSGPLSAFVGSLGFPQFLFERISIRRDGPLSHTAAHAFVLYVSTVALRAEENPALDVAVHLSRALNVPVVAHGFFDDRSAHATARRAHFIIDSAREAQACLTAKGIPCTYQIMKNGARQPMHLTLASRAVCVVTDEAFVEPYLTLFGQLKRMKTPFVSVDTSCIYPARLTRAKDCDRAFRFRNATSAARRKRISTPYPPPPSVRPHHSLNSKTVIELLKSLPKGLLYLANDTCVSTTDLLENTQIDVTVPPVTNTKGGTGNGIRRWNTFLAKGLSSYASRRNNPLHHHNQGVSRMSAYLNLGVVSPFRVGREAMARADGKGKSSVNKWLDEYCTWRELAYSFCYHVPNHLDVKTAIPTWAFASLEKHRNDTRKTLSLETLAKAKSGLPLWDIAQESLIRNGELHNNLRMTWGKEVLTWTRGAEEAYEYLKYLNDHFALDGLSPPSYAGLLWCLGWADGPKQERPVFGKVRFRSARAISRRYNLIKLRDAIRSVESPLTRIFQMGVTAPPVTEVTAPPVTGVTAPPVTGDEEKRIPEMFISNSKGLAGQKRKSDGAKDLNNLDAKRTKKDEKPLDDVEFDGDKFRGELSLPAC</sequence>
<dbReference type="InterPro" id="IPR006050">
    <property type="entry name" value="DNA_photolyase_N"/>
</dbReference>
<dbReference type="PROSITE" id="PS51645">
    <property type="entry name" value="PHR_CRY_ALPHA_BETA"/>
    <property type="match status" value="1"/>
</dbReference>
<dbReference type="GO" id="GO:0000719">
    <property type="term" value="P:photoreactive repair"/>
    <property type="evidence" value="ECO:0007669"/>
    <property type="project" value="TreeGrafter"/>
</dbReference>
<dbReference type="Gene3D" id="1.25.40.80">
    <property type="match status" value="1"/>
</dbReference>
<name>A0A7S0CWS9_9EUKA</name>
<dbReference type="SUPFAM" id="SSF48173">
    <property type="entry name" value="Cryptochrome/photolyase FAD-binding domain"/>
    <property type="match status" value="1"/>
</dbReference>
<dbReference type="GO" id="GO:0003904">
    <property type="term" value="F:deoxyribodipyrimidine photo-lyase activity"/>
    <property type="evidence" value="ECO:0007669"/>
    <property type="project" value="TreeGrafter"/>
</dbReference>
<reference evidence="3" key="1">
    <citation type="submission" date="2021-01" db="EMBL/GenBank/DDBJ databases">
        <authorList>
            <person name="Corre E."/>
            <person name="Pelletier E."/>
            <person name="Niang G."/>
            <person name="Scheremetjew M."/>
            <person name="Finn R."/>
            <person name="Kale V."/>
            <person name="Holt S."/>
            <person name="Cochrane G."/>
            <person name="Meng A."/>
            <person name="Brown T."/>
            <person name="Cohen L."/>
        </authorList>
    </citation>
    <scope>NUCLEOTIDE SEQUENCE</scope>
    <source>
        <strain evidence="3">CCMP2058</strain>
    </source>
</reference>
<feature type="domain" description="Photolyase/cryptochrome alpha/beta" evidence="2">
    <location>
        <begin position="44"/>
        <end position="174"/>
    </location>
</feature>
<dbReference type="InterPro" id="IPR036155">
    <property type="entry name" value="Crypto/Photolyase_N_sf"/>
</dbReference>
<feature type="region of interest" description="Disordered" evidence="1">
    <location>
        <begin position="549"/>
        <end position="587"/>
    </location>
</feature>
<accession>A0A7S0CWS9</accession>
<feature type="compositionally biased region" description="Basic and acidic residues" evidence="1">
    <location>
        <begin position="569"/>
        <end position="587"/>
    </location>
</feature>
<organism evidence="3">
    <name type="scientific">Amorphochlora amoebiformis</name>
    <dbReference type="NCBI Taxonomy" id="1561963"/>
    <lineage>
        <taxon>Eukaryota</taxon>
        <taxon>Sar</taxon>
        <taxon>Rhizaria</taxon>
        <taxon>Cercozoa</taxon>
        <taxon>Chlorarachniophyceae</taxon>
        <taxon>Amorphochlora</taxon>
    </lineage>
</organism>
<dbReference type="SUPFAM" id="SSF52425">
    <property type="entry name" value="Cryptochrome/photolyase, N-terminal domain"/>
    <property type="match status" value="1"/>
</dbReference>
<evidence type="ECO:0000256" key="1">
    <source>
        <dbReference type="SAM" id="MobiDB-lite"/>
    </source>
</evidence>
<dbReference type="EMBL" id="HBEM01005774">
    <property type="protein sequence ID" value="CAD8436548.1"/>
    <property type="molecule type" value="Transcribed_RNA"/>
</dbReference>
<dbReference type="Gene3D" id="1.10.579.10">
    <property type="entry name" value="DNA Cyclobutane Dipyrimidine Photolyase, subunit A, domain 3"/>
    <property type="match status" value="1"/>
</dbReference>
<evidence type="ECO:0000259" key="2">
    <source>
        <dbReference type="PROSITE" id="PS51645"/>
    </source>
</evidence>